<keyword evidence="3 12" id="KW-0949">S-adenosyl-L-methionine</keyword>
<keyword evidence="5 12" id="KW-0547">Nucleotide-binding</keyword>
<evidence type="ECO:0000256" key="9">
    <source>
        <dbReference type="ARBA" id="ARBA00023150"/>
    </source>
</evidence>
<comment type="similarity">
    <text evidence="12">Belongs to the radical SAM superfamily. MoaA family.</text>
</comment>
<dbReference type="SFLD" id="SFLDG01383">
    <property type="entry name" value="cyclic_pyranopterin_phosphate"/>
    <property type="match status" value="1"/>
</dbReference>
<feature type="binding site" evidence="12">
    <location>
        <position position="43"/>
    </location>
    <ligand>
        <name>[4Fe-4S] cluster</name>
        <dbReference type="ChEBI" id="CHEBI:49883"/>
        <label>1</label>
        <note>4Fe-4S-S-AdoMet</note>
    </ligand>
</feature>
<dbReference type="KEGG" id="cpre:Csp1_06200"/>
<dbReference type="PROSITE" id="PS51918">
    <property type="entry name" value="RADICAL_SAM"/>
    <property type="match status" value="1"/>
</dbReference>
<comment type="pathway">
    <text evidence="12">Cofactor biosynthesis; molybdopterin biosynthesis.</text>
</comment>
<dbReference type="GO" id="GO:0061798">
    <property type="term" value="F:GTP 3',8'-cyclase activity"/>
    <property type="evidence" value="ECO:0007669"/>
    <property type="project" value="UniProtKB-UniRule"/>
</dbReference>
<proteinExistence type="inferred from homology"/>
<feature type="binding site" evidence="12">
    <location>
        <position position="282"/>
    </location>
    <ligand>
        <name>[4Fe-4S] cluster</name>
        <dbReference type="ChEBI" id="CHEBI:49883"/>
        <label>2</label>
        <note>4Fe-4S-substrate</note>
    </ligand>
</feature>
<dbReference type="InterPro" id="IPR006638">
    <property type="entry name" value="Elp3/MiaA/NifB-like_rSAM"/>
</dbReference>
<feature type="binding site" evidence="12">
    <location>
        <position position="45"/>
    </location>
    <ligand>
        <name>S-adenosyl-L-methionine</name>
        <dbReference type="ChEBI" id="CHEBI:59789"/>
    </ligand>
</feature>
<keyword evidence="6 12" id="KW-0408">Iron</keyword>
<dbReference type="RefSeq" id="WP_110481041.1">
    <property type="nucleotide sequence ID" value="NZ_CP024988.1"/>
</dbReference>
<dbReference type="InterPro" id="IPR013785">
    <property type="entry name" value="Aldolase_TIM"/>
</dbReference>
<dbReference type="EC" id="4.1.99.22" evidence="1 12"/>
<evidence type="ECO:0000259" key="13">
    <source>
        <dbReference type="PROSITE" id="PS51918"/>
    </source>
</evidence>
<dbReference type="PANTHER" id="PTHR22960:SF0">
    <property type="entry name" value="MOLYBDENUM COFACTOR BIOSYNTHESIS PROTEIN 1"/>
    <property type="match status" value="1"/>
</dbReference>
<dbReference type="SFLD" id="SFLDG01386">
    <property type="entry name" value="main_SPASM_domain-containing"/>
    <property type="match status" value="1"/>
</dbReference>
<comment type="subunit">
    <text evidence="12">Monomer and homodimer.</text>
</comment>
<dbReference type="GO" id="GO:0006777">
    <property type="term" value="P:Mo-molybdopterin cofactor biosynthetic process"/>
    <property type="evidence" value="ECO:0007669"/>
    <property type="project" value="UniProtKB-UniRule"/>
</dbReference>
<dbReference type="InterPro" id="IPR050105">
    <property type="entry name" value="MoCo_biosynth_MoaA/MoaC"/>
</dbReference>
<dbReference type="HAMAP" id="MF_01225_B">
    <property type="entry name" value="MoaA_B"/>
    <property type="match status" value="1"/>
</dbReference>
<comment type="function">
    <text evidence="12">Catalyzes the cyclization of GTP to (8S)-3',8-cyclo-7,8-dihydroguanosine 5'-triphosphate.</text>
</comment>
<dbReference type="InterPro" id="IPR040064">
    <property type="entry name" value="MoaA-like"/>
</dbReference>
<evidence type="ECO:0000256" key="5">
    <source>
        <dbReference type="ARBA" id="ARBA00022741"/>
    </source>
</evidence>
<keyword evidence="4 12" id="KW-0479">Metal-binding</keyword>
<feature type="binding site" evidence="12">
    <location>
        <position position="285"/>
    </location>
    <ligand>
        <name>[4Fe-4S] cluster</name>
        <dbReference type="ChEBI" id="CHEBI:49883"/>
        <label>2</label>
        <note>4Fe-4S-substrate</note>
    </ligand>
</feature>
<evidence type="ECO:0000256" key="4">
    <source>
        <dbReference type="ARBA" id="ARBA00022723"/>
    </source>
</evidence>
<dbReference type="SFLD" id="SFLDS00029">
    <property type="entry name" value="Radical_SAM"/>
    <property type="match status" value="1"/>
</dbReference>
<sequence length="360" mass="39177">MTTVLPTPVPPATGAPARELSDRWGRVADDLRISLIDKCNLRCTYCMPAEGMTWLKKDALLTADEAVRIADIGVRVFGVRDVRFTGGEPLVRRDLADIIAGFRSLHPDVPVSLTTNGINLDKRVDELVAAGLTRVNVSLDTVDREVFARVTRRDRLPQVIRGLAAAKAAGLDPVKVNAVLMRGVNDTGAADLLAWCLERGYQLRFIEQMPLDADHNWARRNLVSGAEVRGRLSERFDLTPDPAPRGSAPAQLWEVREKTTAGQDAPVLGKVGVIASVTESFCASCSRTRVTADGRVRSCLFSRQETDLLSVMRSGASDREIAEVWAGAMRLKPRAYGSDGVTLDDPGYVQPERTMSAIGG</sequence>
<dbReference type="STRING" id="1737425.GCA_900049755_00755"/>
<protein>
    <recommendedName>
        <fullName evidence="1 12">GTP 3',8-cyclase</fullName>
        <ecNumber evidence="1 12">4.1.99.22</ecNumber>
    </recommendedName>
    <alternativeName>
        <fullName evidence="12">Molybdenum cofactor biosynthesis protein A</fullName>
    </alternativeName>
</protein>
<dbReference type="NCBIfam" id="TIGR02666">
    <property type="entry name" value="moaA"/>
    <property type="match status" value="1"/>
</dbReference>
<dbReference type="GO" id="GO:0005525">
    <property type="term" value="F:GTP binding"/>
    <property type="evidence" value="ECO:0007669"/>
    <property type="project" value="UniProtKB-UniRule"/>
</dbReference>
<reference evidence="15" key="1">
    <citation type="submission" date="2017-11" db="EMBL/GenBank/DDBJ databases">
        <title>Otitis media/interna in a cat caused by the recently described species Corynebacterium provencense.</title>
        <authorList>
            <person name="Kittl S."/>
            <person name="Brodard I."/>
            <person name="Rychener L."/>
            <person name="Jores J."/>
            <person name="Roosje P."/>
            <person name="Gobeli Brawand S."/>
        </authorList>
    </citation>
    <scope>NUCLEOTIDE SEQUENCE [LARGE SCALE GENOMIC DNA]</scope>
    <source>
        <strain evidence="15">17KM38</strain>
    </source>
</reference>
<dbReference type="InterPro" id="IPR000385">
    <property type="entry name" value="MoaA_NifB_PqqE_Fe-S-bd_CS"/>
</dbReference>
<dbReference type="GO" id="GO:0051539">
    <property type="term" value="F:4 iron, 4 sulfur cluster binding"/>
    <property type="evidence" value="ECO:0007669"/>
    <property type="project" value="UniProtKB-UniRule"/>
</dbReference>
<dbReference type="Gene3D" id="3.20.20.70">
    <property type="entry name" value="Aldolase class I"/>
    <property type="match status" value="1"/>
</dbReference>
<keyword evidence="15" id="KW-1185">Reference proteome</keyword>
<dbReference type="InterPro" id="IPR010505">
    <property type="entry name" value="MoaA_twitch"/>
</dbReference>
<feature type="binding site" evidence="12">
    <location>
        <position position="299"/>
    </location>
    <ligand>
        <name>[4Fe-4S] cluster</name>
        <dbReference type="ChEBI" id="CHEBI:49883"/>
        <label>2</label>
        <note>4Fe-4S-substrate</note>
    </ligand>
</feature>
<feature type="binding site" evidence="12">
    <location>
        <position position="175"/>
    </location>
    <ligand>
        <name>GTP</name>
        <dbReference type="ChEBI" id="CHEBI:37565"/>
    </ligand>
</feature>
<feature type="binding site" evidence="12">
    <location>
        <position position="114"/>
    </location>
    <ligand>
        <name>GTP</name>
        <dbReference type="ChEBI" id="CHEBI:37565"/>
    </ligand>
</feature>
<dbReference type="EMBL" id="CP024988">
    <property type="protein sequence ID" value="AWT25432.1"/>
    <property type="molecule type" value="Genomic_DNA"/>
</dbReference>
<dbReference type="CDD" id="cd01335">
    <property type="entry name" value="Radical_SAM"/>
    <property type="match status" value="1"/>
</dbReference>
<evidence type="ECO:0000256" key="1">
    <source>
        <dbReference type="ARBA" id="ARBA00012167"/>
    </source>
</evidence>
<feature type="binding site" evidence="12">
    <location>
        <position position="39"/>
    </location>
    <ligand>
        <name>[4Fe-4S] cluster</name>
        <dbReference type="ChEBI" id="CHEBI:49883"/>
        <label>1</label>
        <note>4Fe-4S-S-AdoMet</note>
    </ligand>
</feature>
<evidence type="ECO:0000256" key="10">
    <source>
        <dbReference type="ARBA" id="ARBA00023239"/>
    </source>
</evidence>
<comment type="catalytic activity">
    <reaction evidence="11 12">
        <text>GTP + AH2 + S-adenosyl-L-methionine = (8S)-3',8-cyclo-7,8-dihydroguanosine 5'-triphosphate + 5'-deoxyadenosine + L-methionine + A + H(+)</text>
        <dbReference type="Rhea" id="RHEA:49576"/>
        <dbReference type="ChEBI" id="CHEBI:13193"/>
        <dbReference type="ChEBI" id="CHEBI:15378"/>
        <dbReference type="ChEBI" id="CHEBI:17319"/>
        <dbReference type="ChEBI" id="CHEBI:17499"/>
        <dbReference type="ChEBI" id="CHEBI:37565"/>
        <dbReference type="ChEBI" id="CHEBI:57844"/>
        <dbReference type="ChEBI" id="CHEBI:59789"/>
        <dbReference type="ChEBI" id="CHEBI:131766"/>
        <dbReference type="EC" id="4.1.99.22"/>
    </reaction>
</comment>
<dbReference type="GO" id="GO:0061799">
    <property type="term" value="F:cyclic pyranopterin monophosphate synthase activity"/>
    <property type="evidence" value="ECO:0007669"/>
    <property type="project" value="TreeGrafter"/>
</dbReference>
<evidence type="ECO:0000256" key="6">
    <source>
        <dbReference type="ARBA" id="ARBA00023004"/>
    </source>
</evidence>
<feature type="binding site" evidence="12">
    <location>
        <position position="138"/>
    </location>
    <ligand>
        <name>S-adenosyl-L-methionine</name>
        <dbReference type="ChEBI" id="CHEBI:59789"/>
    </ligand>
</feature>
<keyword evidence="7 12" id="KW-0411">Iron-sulfur</keyword>
<dbReference type="PROSITE" id="PS01305">
    <property type="entry name" value="MOAA_NIFB_PQQE"/>
    <property type="match status" value="1"/>
</dbReference>
<dbReference type="OrthoDB" id="9763993at2"/>
<dbReference type="SFLD" id="SFLDG01067">
    <property type="entry name" value="SPASM/twitch_domain_containing"/>
    <property type="match status" value="1"/>
</dbReference>
<dbReference type="Pfam" id="PF04055">
    <property type="entry name" value="Radical_SAM"/>
    <property type="match status" value="1"/>
</dbReference>
<accession>A0A2Z3YML0</accession>
<evidence type="ECO:0000313" key="15">
    <source>
        <dbReference type="Proteomes" id="UP000247696"/>
    </source>
</evidence>
<dbReference type="GO" id="GO:0046872">
    <property type="term" value="F:metal ion binding"/>
    <property type="evidence" value="ECO:0007669"/>
    <property type="project" value="UniProtKB-KW"/>
</dbReference>
<evidence type="ECO:0000256" key="2">
    <source>
        <dbReference type="ARBA" id="ARBA00022485"/>
    </source>
</evidence>
<organism evidence="14 15">
    <name type="scientific">Corynebacterium provencense</name>
    <dbReference type="NCBI Taxonomy" id="1737425"/>
    <lineage>
        <taxon>Bacteria</taxon>
        <taxon>Bacillati</taxon>
        <taxon>Actinomycetota</taxon>
        <taxon>Actinomycetes</taxon>
        <taxon>Mycobacteriales</taxon>
        <taxon>Corynebacteriaceae</taxon>
        <taxon>Corynebacterium</taxon>
    </lineage>
</organism>
<feature type="binding site" evidence="12">
    <location>
        <position position="87"/>
    </location>
    <ligand>
        <name>S-adenosyl-L-methionine</name>
        <dbReference type="ChEBI" id="CHEBI:59789"/>
    </ligand>
</feature>
<dbReference type="InterPro" id="IPR013483">
    <property type="entry name" value="MoaA"/>
</dbReference>
<dbReference type="InterPro" id="IPR058240">
    <property type="entry name" value="rSAM_sf"/>
</dbReference>
<evidence type="ECO:0000313" key="14">
    <source>
        <dbReference type="EMBL" id="AWT25432.1"/>
    </source>
</evidence>
<keyword evidence="2 12" id="KW-0004">4Fe-4S</keyword>
<feature type="binding site" evidence="12">
    <location>
        <begin position="287"/>
        <end position="289"/>
    </location>
    <ligand>
        <name>GTP</name>
        <dbReference type="ChEBI" id="CHEBI:37565"/>
    </ligand>
</feature>
<feature type="domain" description="Radical SAM core" evidence="13">
    <location>
        <begin position="23"/>
        <end position="249"/>
    </location>
</feature>
<dbReference type="Pfam" id="PF06463">
    <property type="entry name" value="Mob_synth_C"/>
    <property type="match status" value="1"/>
</dbReference>
<name>A0A2Z3YML0_9CORY</name>
<evidence type="ECO:0000256" key="7">
    <source>
        <dbReference type="ARBA" id="ARBA00023014"/>
    </source>
</evidence>
<dbReference type="CDD" id="cd21117">
    <property type="entry name" value="Twitch_MoaA"/>
    <property type="match status" value="1"/>
</dbReference>
<dbReference type="PANTHER" id="PTHR22960">
    <property type="entry name" value="MOLYBDOPTERIN COFACTOR SYNTHESIS PROTEIN A"/>
    <property type="match status" value="1"/>
</dbReference>
<evidence type="ECO:0000256" key="11">
    <source>
        <dbReference type="ARBA" id="ARBA00048697"/>
    </source>
</evidence>
<keyword evidence="10 12" id="KW-0456">Lyase</keyword>
<feature type="binding site" evidence="12">
    <location>
        <position position="32"/>
    </location>
    <ligand>
        <name>GTP</name>
        <dbReference type="ChEBI" id="CHEBI:37565"/>
    </ligand>
</feature>
<feature type="binding site" evidence="12">
    <location>
        <position position="209"/>
    </location>
    <ligand>
        <name>S-adenosyl-L-methionine</name>
        <dbReference type="ChEBI" id="CHEBI:59789"/>
    </ligand>
</feature>
<dbReference type="SUPFAM" id="SSF102114">
    <property type="entry name" value="Radical SAM enzymes"/>
    <property type="match status" value="1"/>
</dbReference>
<keyword evidence="9 12" id="KW-0501">Molybdenum cofactor biosynthesis</keyword>
<dbReference type="UniPathway" id="UPA00344"/>
<evidence type="ECO:0000256" key="8">
    <source>
        <dbReference type="ARBA" id="ARBA00023134"/>
    </source>
</evidence>
<dbReference type="InterPro" id="IPR007197">
    <property type="entry name" value="rSAM"/>
</dbReference>
<feature type="binding site" evidence="12">
    <location>
        <position position="46"/>
    </location>
    <ligand>
        <name>[4Fe-4S] cluster</name>
        <dbReference type="ChEBI" id="CHEBI:49883"/>
        <label>1</label>
        <note>4Fe-4S-S-AdoMet</note>
    </ligand>
</feature>
<keyword evidence="8 12" id="KW-0342">GTP-binding</keyword>
<evidence type="ECO:0000256" key="3">
    <source>
        <dbReference type="ARBA" id="ARBA00022691"/>
    </source>
</evidence>
<dbReference type="Proteomes" id="UP000247696">
    <property type="component" value="Chromosome"/>
</dbReference>
<comment type="cofactor">
    <cofactor evidence="12">
        <name>[4Fe-4S] cluster</name>
        <dbReference type="ChEBI" id="CHEBI:49883"/>
    </cofactor>
    <text evidence="12">Binds 2 [4Fe-4S] clusters. Binds 1 [4Fe-4S] cluster coordinated with 3 cysteines and an exchangeable S-adenosyl-L-methionine and 1 [4Fe-4S] cluster coordinated with 3 cysteines and the GTP-derived substrate.</text>
</comment>
<dbReference type="SMART" id="SM00729">
    <property type="entry name" value="Elp3"/>
    <property type="match status" value="1"/>
</dbReference>
<dbReference type="GO" id="GO:1904047">
    <property type="term" value="F:S-adenosyl-L-methionine binding"/>
    <property type="evidence" value="ECO:0007669"/>
    <property type="project" value="UniProtKB-UniRule"/>
</dbReference>
<dbReference type="AlphaFoldDB" id="A0A2Z3YML0"/>
<evidence type="ECO:0000256" key="12">
    <source>
        <dbReference type="HAMAP-Rule" id="MF_01225"/>
    </source>
</evidence>
<gene>
    <name evidence="12 14" type="primary">moaA</name>
    <name evidence="14" type="ORF">Csp1_06200</name>
</gene>
<feature type="binding site" evidence="12">
    <location>
        <position position="83"/>
    </location>
    <ligand>
        <name>GTP</name>
        <dbReference type="ChEBI" id="CHEBI:37565"/>
    </ligand>
</feature>